<sequence>MLCFNFGVSLPLIHEVLNKNEPDIEGLWSLAFVAAYFWSADLLITPLRELPVTLVFLHYLGIACVKHGKYKALSTYASLVFGISYFILNDVNVYGWIEKQVETEDENVNVNGRDAEVGNGAAIG</sequence>
<name>A0A1R3GRC7_COCAP</name>
<protein>
    <submittedName>
        <fullName evidence="1">Uncharacterized protein</fullName>
    </submittedName>
</protein>
<dbReference type="EMBL" id="AWWV01013685">
    <property type="protein sequence ID" value="OMO60599.1"/>
    <property type="molecule type" value="Genomic_DNA"/>
</dbReference>
<gene>
    <name evidence="1" type="ORF">CCACVL1_24022</name>
</gene>
<dbReference type="Gramene" id="OMO60599">
    <property type="protein sequence ID" value="OMO60599"/>
    <property type="gene ID" value="CCACVL1_24022"/>
</dbReference>
<dbReference type="Proteomes" id="UP000188268">
    <property type="component" value="Unassembled WGS sequence"/>
</dbReference>
<organism evidence="1 2">
    <name type="scientific">Corchorus capsularis</name>
    <name type="common">Jute</name>
    <dbReference type="NCBI Taxonomy" id="210143"/>
    <lineage>
        <taxon>Eukaryota</taxon>
        <taxon>Viridiplantae</taxon>
        <taxon>Streptophyta</taxon>
        <taxon>Embryophyta</taxon>
        <taxon>Tracheophyta</taxon>
        <taxon>Spermatophyta</taxon>
        <taxon>Magnoliopsida</taxon>
        <taxon>eudicotyledons</taxon>
        <taxon>Gunneridae</taxon>
        <taxon>Pentapetalae</taxon>
        <taxon>rosids</taxon>
        <taxon>malvids</taxon>
        <taxon>Malvales</taxon>
        <taxon>Malvaceae</taxon>
        <taxon>Grewioideae</taxon>
        <taxon>Apeibeae</taxon>
        <taxon>Corchorus</taxon>
    </lineage>
</organism>
<dbReference type="AlphaFoldDB" id="A0A1R3GRC7"/>
<reference evidence="1 2" key="1">
    <citation type="submission" date="2013-09" db="EMBL/GenBank/DDBJ databases">
        <title>Corchorus capsularis genome sequencing.</title>
        <authorList>
            <person name="Alam M."/>
            <person name="Haque M.S."/>
            <person name="Islam M.S."/>
            <person name="Emdad E.M."/>
            <person name="Islam M.M."/>
            <person name="Ahmed B."/>
            <person name="Halim A."/>
            <person name="Hossen Q.M.M."/>
            <person name="Hossain M.Z."/>
            <person name="Ahmed R."/>
            <person name="Khan M.M."/>
            <person name="Islam R."/>
            <person name="Rashid M.M."/>
            <person name="Khan S.A."/>
            <person name="Rahman M.S."/>
            <person name="Alam M."/>
        </authorList>
    </citation>
    <scope>NUCLEOTIDE SEQUENCE [LARGE SCALE GENOMIC DNA]</scope>
    <source>
        <strain evidence="2">cv. CVL-1</strain>
        <tissue evidence="1">Whole seedling</tissue>
    </source>
</reference>
<evidence type="ECO:0000313" key="2">
    <source>
        <dbReference type="Proteomes" id="UP000188268"/>
    </source>
</evidence>
<proteinExistence type="predicted"/>
<comment type="caution">
    <text evidence="1">The sequence shown here is derived from an EMBL/GenBank/DDBJ whole genome shotgun (WGS) entry which is preliminary data.</text>
</comment>
<keyword evidence="2" id="KW-1185">Reference proteome</keyword>
<accession>A0A1R3GRC7</accession>
<evidence type="ECO:0000313" key="1">
    <source>
        <dbReference type="EMBL" id="OMO60599.1"/>
    </source>
</evidence>